<proteinExistence type="predicted"/>
<reference evidence="2" key="1">
    <citation type="submission" date="2014-09" db="EMBL/GenBank/DDBJ databases">
        <authorList>
            <person name="Magalhaes I.L.F."/>
            <person name="Oliveira U."/>
            <person name="Santos F.R."/>
            <person name="Vidigal T.H.D.A."/>
            <person name="Brescovit A.D."/>
            <person name="Santos A.J."/>
        </authorList>
    </citation>
    <scope>NUCLEOTIDE SEQUENCE</scope>
    <source>
        <tissue evidence="2">Shoot tissue taken approximately 20 cm above the soil surface</tissue>
    </source>
</reference>
<dbReference type="EMBL" id="GBRH01198619">
    <property type="protein sequence ID" value="JAD99276.1"/>
    <property type="molecule type" value="Transcribed_RNA"/>
</dbReference>
<reference evidence="2" key="2">
    <citation type="journal article" date="2015" name="Data Brief">
        <title>Shoot transcriptome of the giant reed, Arundo donax.</title>
        <authorList>
            <person name="Barrero R.A."/>
            <person name="Guerrero F.D."/>
            <person name="Moolhuijzen P."/>
            <person name="Goolsby J.A."/>
            <person name="Tidwell J."/>
            <person name="Bellgard S.E."/>
            <person name="Bellgard M.I."/>
        </authorList>
    </citation>
    <scope>NUCLEOTIDE SEQUENCE</scope>
    <source>
        <tissue evidence="2">Shoot tissue taken approximately 20 cm above the soil surface</tissue>
    </source>
</reference>
<organism evidence="2">
    <name type="scientific">Arundo donax</name>
    <name type="common">Giant reed</name>
    <name type="synonym">Donax arundinaceus</name>
    <dbReference type="NCBI Taxonomy" id="35708"/>
    <lineage>
        <taxon>Eukaryota</taxon>
        <taxon>Viridiplantae</taxon>
        <taxon>Streptophyta</taxon>
        <taxon>Embryophyta</taxon>
        <taxon>Tracheophyta</taxon>
        <taxon>Spermatophyta</taxon>
        <taxon>Magnoliopsida</taxon>
        <taxon>Liliopsida</taxon>
        <taxon>Poales</taxon>
        <taxon>Poaceae</taxon>
        <taxon>PACMAD clade</taxon>
        <taxon>Arundinoideae</taxon>
        <taxon>Arundineae</taxon>
        <taxon>Arundo</taxon>
    </lineage>
</organism>
<feature type="compositionally biased region" description="Polar residues" evidence="1">
    <location>
        <begin position="13"/>
        <end position="30"/>
    </location>
</feature>
<protein>
    <submittedName>
        <fullName evidence="2">Uncharacterized protein</fullName>
    </submittedName>
</protein>
<sequence length="50" mass="5396">MLMYATIACHPQPTATPDNTGWIPQSTMVPTSKGHRSATARETVSPPVKM</sequence>
<feature type="region of interest" description="Disordered" evidence="1">
    <location>
        <begin position="13"/>
        <end position="50"/>
    </location>
</feature>
<evidence type="ECO:0000313" key="2">
    <source>
        <dbReference type="EMBL" id="JAD99276.1"/>
    </source>
</evidence>
<name>A0A0A9EGR6_ARUDO</name>
<accession>A0A0A9EGR6</accession>
<evidence type="ECO:0000256" key="1">
    <source>
        <dbReference type="SAM" id="MobiDB-lite"/>
    </source>
</evidence>
<dbReference type="AlphaFoldDB" id="A0A0A9EGR6"/>